<keyword evidence="9" id="KW-0812">Transmembrane</keyword>
<gene>
    <name evidence="12" type="ORF">GCM10009663_73170</name>
</gene>
<evidence type="ECO:0000259" key="11">
    <source>
        <dbReference type="Pfam" id="PF07730"/>
    </source>
</evidence>
<comment type="caution">
    <text evidence="12">The sequence shown here is derived from an EMBL/GenBank/DDBJ whole genome shotgun (WGS) entry which is preliminary data.</text>
</comment>
<protein>
    <recommendedName>
        <fullName evidence="2">histidine kinase</fullName>
        <ecNumber evidence="2">2.7.13.3</ecNumber>
    </recommendedName>
</protein>
<feature type="domain" description="Signal transduction histidine kinase subgroup 3 dimerisation and phosphoacceptor" evidence="11">
    <location>
        <begin position="214"/>
        <end position="278"/>
    </location>
</feature>
<feature type="transmembrane region" description="Helical" evidence="9">
    <location>
        <begin position="78"/>
        <end position="105"/>
    </location>
</feature>
<feature type="transmembrane region" description="Helical" evidence="9">
    <location>
        <begin position="117"/>
        <end position="138"/>
    </location>
</feature>
<evidence type="ECO:0000256" key="9">
    <source>
        <dbReference type="SAM" id="Phobius"/>
    </source>
</evidence>
<comment type="catalytic activity">
    <reaction evidence="1">
        <text>ATP + protein L-histidine = ADP + protein N-phospho-L-histidine.</text>
        <dbReference type="EC" id="2.7.13.3"/>
    </reaction>
</comment>
<keyword evidence="9" id="KW-1133">Transmembrane helix</keyword>
<keyword evidence="5" id="KW-0547">Nucleotide-binding</keyword>
<evidence type="ECO:0000256" key="5">
    <source>
        <dbReference type="ARBA" id="ARBA00022741"/>
    </source>
</evidence>
<feature type="transmembrane region" description="Helical" evidence="9">
    <location>
        <begin position="23"/>
        <end position="44"/>
    </location>
</feature>
<dbReference type="InterPro" id="IPR003594">
    <property type="entry name" value="HATPase_dom"/>
</dbReference>
<keyword evidence="4" id="KW-0808">Transferase</keyword>
<evidence type="ECO:0000256" key="1">
    <source>
        <dbReference type="ARBA" id="ARBA00000085"/>
    </source>
</evidence>
<organism evidence="12 13">
    <name type="scientific">Kitasatospora arboriphila</name>
    <dbReference type="NCBI Taxonomy" id="258052"/>
    <lineage>
        <taxon>Bacteria</taxon>
        <taxon>Bacillati</taxon>
        <taxon>Actinomycetota</taxon>
        <taxon>Actinomycetes</taxon>
        <taxon>Kitasatosporales</taxon>
        <taxon>Streptomycetaceae</taxon>
        <taxon>Kitasatospora</taxon>
    </lineage>
</organism>
<dbReference type="Gene3D" id="1.20.5.1930">
    <property type="match status" value="1"/>
</dbReference>
<keyword evidence="9" id="KW-0472">Membrane</keyword>
<evidence type="ECO:0000256" key="2">
    <source>
        <dbReference type="ARBA" id="ARBA00012438"/>
    </source>
</evidence>
<evidence type="ECO:0000313" key="13">
    <source>
        <dbReference type="Proteomes" id="UP001499987"/>
    </source>
</evidence>
<reference evidence="13" key="1">
    <citation type="journal article" date="2019" name="Int. J. Syst. Evol. Microbiol.">
        <title>The Global Catalogue of Microorganisms (GCM) 10K type strain sequencing project: providing services to taxonomists for standard genome sequencing and annotation.</title>
        <authorList>
            <consortium name="The Broad Institute Genomics Platform"/>
            <consortium name="The Broad Institute Genome Sequencing Center for Infectious Disease"/>
            <person name="Wu L."/>
            <person name="Ma J."/>
        </authorList>
    </citation>
    <scope>NUCLEOTIDE SEQUENCE [LARGE SCALE GENOMIC DNA]</scope>
    <source>
        <strain evidence="13">JCM 13002</strain>
    </source>
</reference>
<dbReference type="PANTHER" id="PTHR24421:SF10">
    <property type="entry name" value="NITRATE_NITRITE SENSOR PROTEIN NARQ"/>
    <property type="match status" value="1"/>
</dbReference>
<dbReference type="Pfam" id="PF07730">
    <property type="entry name" value="HisKA_3"/>
    <property type="match status" value="1"/>
</dbReference>
<name>A0ABP4ESI0_9ACTN</name>
<dbReference type="EMBL" id="BAAALD010000137">
    <property type="protein sequence ID" value="GAA1123292.1"/>
    <property type="molecule type" value="Genomic_DNA"/>
</dbReference>
<proteinExistence type="predicted"/>
<feature type="transmembrane region" description="Helical" evidence="9">
    <location>
        <begin position="51"/>
        <end position="72"/>
    </location>
</feature>
<dbReference type="SUPFAM" id="SSF55874">
    <property type="entry name" value="ATPase domain of HSP90 chaperone/DNA topoisomerase II/histidine kinase"/>
    <property type="match status" value="1"/>
</dbReference>
<evidence type="ECO:0000313" key="12">
    <source>
        <dbReference type="EMBL" id="GAA1123292.1"/>
    </source>
</evidence>
<keyword evidence="3" id="KW-0597">Phosphoprotein</keyword>
<evidence type="ECO:0000256" key="4">
    <source>
        <dbReference type="ARBA" id="ARBA00022679"/>
    </source>
</evidence>
<evidence type="ECO:0000259" key="10">
    <source>
        <dbReference type="Pfam" id="PF02518"/>
    </source>
</evidence>
<evidence type="ECO:0000256" key="3">
    <source>
        <dbReference type="ARBA" id="ARBA00022553"/>
    </source>
</evidence>
<keyword evidence="8" id="KW-0902">Two-component regulatory system</keyword>
<dbReference type="Gene3D" id="3.30.565.10">
    <property type="entry name" value="Histidine kinase-like ATPase, C-terminal domain"/>
    <property type="match status" value="1"/>
</dbReference>
<dbReference type="InterPro" id="IPR036890">
    <property type="entry name" value="HATPase_C_sf"/>
</dbReference>
<keyword evidence="6 12" id="KW-0418">Kinase</keyword>
<evidence type="ECO:0000256" key="8">
    <source>
        <dbReference type="ARBA" id="ARBA00023012"/>
    </source>
</evidence>
<dbReference type="PANTHER" id="PTHR24421">
    <property type="entry name" value="NITRATE/NITRITE SENSOR PROTEIN NARX-RELATED"/>
    <property type="match status" value="1"/>
</dbReference>
<accession>A0ABP4ESI0</accession>
<dbReference type="Pfam" id="PF02518">
    <property type="entry name" value="HATPase_c"/>
    <property type="match status" value="1"/>
</dbReference>
<evidence type="ECO:0000256" key="7">
    <source>
        <dbReference type="ARBA" id="ARBA00022840"/>
    </source>
</evidence>
<dbReference type="CDD" id="cd16917">
    <property type="entry name" value="HATPase_UhpB-NarQ-NarX-like"/>
    <property type="match status" value="1"/>
</dbReference>
<dbReference type="RefSeq" id="WP_344628075.1">
    <property type="nucleotide sequence ID" value="NZ_BAAALD010000137.1"/>
</dbReference>
<keyword evidence="13" id="KW-1185">Reference proteome</keyword>
<sequence length="425" mass="44717">MSKSPEGGGPVHTLGWWPRRRSALLDVGLAGLAGLECAAGAYGMVGDRLHLGAPAAVVSAVLGALAGATLVVRRRWPAVPVLVGLVFVPGLFGMVLLVVSLYTLAATWEWPSRRRRVVALSAIALAETFGMALVYMLAPTQVPAEETPPTWVFVLLAALVSVGLTVPPVVTGLYVGARRRLVESLTDRALGLEAELDLLAEQASERARRARLEERTRIAREMHDVVAHRVSLMVVHAGALERIITKDPEKAQASAKLMGEVGRQALDELREILGVLRMAEPAAAAAESTGGLTEVTGLVEQSRAAGMAVSLTVSGERRPYRGDAEQTAYRVVQEGLTNAHKHAGGARVSVLLAFVPNGVRVAVVNDCPGGAEPVRLPSGGNGLVGMRERVVSLGGSFDAGPEPDGGFRVEAVLPSRLAVPSERLA</sequence>
<dbReference type="InterPro" id="IPR011712">
    <property type="entry name" value="Sig_transdc_His_kin_sub3_dim/P"/>
</dbReference>
<feature type="transmembrane region" description="Helical" evidence="9">
    <location>
        <begin position="150"/>
        <end position="175"/>
    </location>
</feature>
<dbReference type="GO" id="GO:0016301">
    <property type="term" value="F:kinase activity"/>
    <property type="evidence" value="ECO:0007669"/>
    <property type="project" value="UniProtKB-KW"/>
</dbReference>
<feature type="domain" description="Histidine kinase/HSP90-like ATPase" evidence="10">
    <location>
        <begin position="325"/>
        <end position="415"/>
    </location>
</feature>
<dbReference type="EC" id="2.7.13.3" evidence="2"/>
<dbReference type="Proteomes" id="UP001499987">
    <property type="component" value="Unassembled WGS sequence"/>
</dbReference>
<dbReference type="InterPro" id="IPR050482">
    <property type="entry name" value="Sensor_HK_TwoCompSys"/>
</dbReference>
<keyword evidence="7" id="KW-0067">ATP-binding</keyword>
<evidence type="ECO:0000256" key="6">
    <source>
        <dbReference type="ARBA" id="ARBA00022777"/>
    </source>
</evidence>